<dbReference type="Proteomes" id="UP000529946">
    <property type="component" value="Unassembled WGS sequence"/>
</dbReference>
<evidence type="ECO:0000259" key="3">
    <source>
        <dbReference type="PROSITE" id="PS50222"/>
    </source>
</evidence>
<dbReference type="EMBL" id="JACIDM010000002">
    <property type="protein sequence ID" value="MBB4082707.1"/>
    <property type="molecule type" value="Genomic_DNA"/>
</dbReference>
<comment type="caution">
    <text evidence="4">The sequence shown here is derived from an EMBL/GenBank/DDBJ whole genome shotgun (WGS) entry which is preliminary data.</text>
</comment>
<feature type="region of interest" description="Disordered" evidence="1">
    <location>
        <begin position="26"/>
        <end position="49"/>
    </location>
</feature>
<dbReference type="SUPFAM" id="SSF47473">
    <property type="entry name" value="EF-hand"/>
    <property type="match status" value="1"/>
</dbReference>
<dbReference type="Pfam" id="PF13202">
    <property type="entry name" value="EF-hand_5"/>
    <property type="match status" value="2"/>
</dbReference>
<dbReference type="RefSeq" id="WP_183203876.1">
    <property type="nucleotide sequence ID" value="NZ_BAAAER010000001.1"/>
</dbReference>
<evidence type="ECO:0000256" key="1">
    <source>
        <dbReference type="SAM" id="MobiDB-lite"/>
    </source>
</evidence>
<accession>A0A7W6JEL4</accession>
<reference evidence="4 5" key="1">
    <citation type="submission" date="2020-08" db="EMBL/GenBank/DDBJ databases">
        <title>Genomic Encyclopedia of Type Strains, Phase IV (KMG-IV): sequencing the most valuable type-strain genomes for metagenomic binning, comparative biology and taxonomic classification.</title>
        <authorList>
            <person name="Goeker M."/>
        </authorList>
    </citation>
    <scope>NUCLEOTIDE SEQUENCE [LARGE SCALE GENOMIC DNA]</scope>
    <source>
        <strain evidence="4 5">DSM 23960</strain>
    </source>
</reference>
<feature type="domain" description="EF-hand" evidence="3">
    <location>
        <begin position="109"/>
        <end position="144"/>
    </location>
</feature>
<dbReference type="Gene3D" id="1.10.238.10">
    <property type="entry name" value="EF-hand"/>
    <property type="match status" value="1"/>
</dbReference>
<gene>
    <name evidence="4" type="ORF">GGR12_001573</name>
</gene>
<proteinExistence type="predicted"/>
<feature type="region of interest" description="Disordered" evidence="1">
    <location>
        <begin position="116"/>
        <end position="165"/>
    </location>
</feature>
<dbReference type="AlphaFoldDB" id="A0A7W6JEL4"/>
<sequence length="165" mass="17149">MTLRQTLSAASAAVLLSALSGAALAQTPPPGAAPQQQRGGMGLPRTSDEVQPWADRLFGRLDANQDGAITGDELAFLSQGEVASRGGSRIRAMVSQSDSSRDARVSQEELSAGAARTFARMDVNGDGRLSDDELPQAPRPAQVQMPPMPSADPMPMPTPDAPGGR</sequence>
<evidence type="ECO:0000313" key="5">
    <source>
        <dbReference type="Proteomes" id="UP000529946"/>
    </source>
</evidence>
<keyword evidence="2" id="KW-0732">Signal</keyword>
<name>A0A7W6JEL4_9CAUL</name>
<protein>
    <submittedName>
        <fullName evidence="4">Ca2+-binding EF-hand superfamily protein</fullName>
    </submittedName>
</protein>
<dbReference type="PROSITE" id="PS50222">
    <property type="entry name" value="EF_HAND_2"/>
    <property type="match status" value="1"/>
</dbReference>
<dbReference type="InterPro" id="IPR018247">
    <property type="entry name" value="EF_Hand_1_Ca_BS"/>
</dbReference>
<organism evidence="4 5">
    <name type="scientific">Brevundimonas lenta</name>
    <dbReference type="NCBI Taxonomy" id="424796"/>
    <lineage>
        <taxon>Bacteria</taxon>
        <taxon>Pseudomonadati</taxon>
        <taxon>Pseudomonadota</taxon>
        <taxon>Alphaproteobacteria</taxon>
        <taxon>Caulobacterales</taxon>
        <taxon>Caulobacteraceae</taxon>
        <taxon>Brevundimonas</taxon>
    </lineage>
</organism>
<feature type="signal peptide" evidence="2">
    <location>
        <begin position="1"/>
        <end position="25"/>
    </location>
</feature>
<evidence type="ECO:0000256" key="2">
    <source>
        <dbReference type="SAM" id="SignalP"/>
    </source>
</evidence>
<dbReference type="InterPro" id="IPR011992">
    <property type="entry name" value="EF-hand-dom_pair"/>
</dbReference>
<evidence type="ECO:0000313" key="4">
    <source>
        <dbReference type="EMBL" id="MBB4082707.1"/>
    </source>
</evidence>
<feature type="chain" id="PRO_5031499883" evidence="2">
    <location>
        <begin position="26"/>
        <end position="165"/>
    </location>
</feature>
<dbReference type="PROSITE" id="PS00018">
    <property type="entry name" value="EF_HAND_1"/>
    <property type="match status" value="2"/>
</dbReference>
<dbReference type="GO" id="GO:0005509">
    <property type="term" value="F:calcium ion binding"/>
    <property type="evidence" value="ECO:0007669"/>
    <property type="project" value="InterPro"/>
</dbReference>
<dbReference type="InterPro" id="IPR002048">
    <property type="entry name" value="EF_hand_dom"/>
</dbReference>
<keyword evidence="5" id="KW-1185">Reference proteome</keyword>
<feature type="compositionally biased region" description="Pro residues" evidence="1">
    <location>
        <begin position="146"/>
        <end position="165"/>
    </location>
</feature>